<dbReference type="SUPFAM" id="SSF46785">
    <property type="entry name" value="Winged helix' DNA-binding domain"/>
    <property type="match status" value="1"/>
</dbReference>
<keyword evidence="3" id="KW-0804">Transcription</keyword>
<evidence type="ECO:0000313" key="7">
    <source>
        <dbReference type="Proteomes" id="UP001500432"/>
    </source>
</evidence>
<dbReference type="InterPro" id="IPR050707">
    <property type="entry name" value="HTH_MetabolicPath_Reg"/>
</dbReference>
<protein>
    <submittedName>
        <fullName evidence="6">IclR family transcriptional regulator</fullName>
    </submittedName>
</protein>
<dbReference type="SMART" id="SM00346">
    <property type="entry name" value="HTH_ICLR"/>
    <property type="match status" value="1"/>
</dbReference>
<comment type="caution">
    <text evidence="6">The sequence shown here is derived from an EMBL/GenBank/DDBJ whole genome shotgun (WGS) entry which is preliminary data.</text>
</comment>
<sequence>MVSHIVEWLWHTEGMTPTPPDMVGKALLLLTLLGDYPDGASLSEVARKAGFPPSTAHRLATALVRDGYASVDEASRRYSLGLQTFSLASRVAHRHGFAGSALPVLRRLADRTAESALMSVIDGHHQLYVHHVQGSHSVSVSGEPGRRGPLHCTSMGKVLVAFAAEPARTELVEHLELTAFTPHTIVDRQRFRDEIDEVSRQGYAVADEEHEAGIRAIGVPVRNPDGVTVAALSVAAPAYRVSRERLLDYLPALNEAAQELTVRLPPR</sequence>
<evidence type="ECO:0000259" key="5">
    <source>
        <dbReference type="PROSITE" id="PS51078"/>
    </source>
</evidence>
<proteinExistence type="predicted"/>
<feature type="domain" description="HTH iclR-type" evidence="4">
    <location>
        <begin position="20"/>
        <end position="82"/>
    </location>
</feature>
<dbReference type="InterPro" id="IPR036388">
    <property type="entry name" value="WH-like_DNA-bd_sf"/>
</dbReference>
<accession>A0ABN3BT47</accession>
<dbReference type="PROSITE" id="PS51078">
    <property type="entry name" value="ICLR_ED"/>
    <property type="match status" value="1"/>
</dbReference>
<organism evidence="6 7">
    <name type="scientific">Sinomonas flava</name>
    <dbReference type="NCBI Taxonomy" id="496857"/>
    <lineage>
        <taxon>Bacteria</taxon>
        <taxon>Bacillati</taxon>
        <taxon>Actinomycetota</taxon>
        <taxon>Actinomycetes</taxon>
        <taxon>Micrococcales</taxon>
        <taxon>Micrococcaceae</taxon>
        <taxon>Sinomonas</taxon>
    </lineage>
</organism>
<dbReference type="Proteomes" id="UP001500432">
    <property type="component" value="Unassembled WGS sequence"/>
</dbReference>
<keyword evidence="7" id="KW-1185">Reference proteome</keyword>
<name>A0ABN3BT47_9MICC</name>
<keyword evidence="2" id="KW-0238">DNA-binding</keyword>
<evidence type="ECO:0000256" key="3">
    <source>
        <dbReference type="ARBA" id="ARBA00023163"/>
    </source>
</evidence>
<dbReference type="EMBL" id="BAAAQW010000005">
    <property type="protein sequence ID" value="GAA2200088.1"/>
    <property type="molecule type" value="Genomic_DNA"/>
</dbReference>
<dbReference type="InterPro" id="IPR036390">
    <property type="entry name" value="WH_DNA-bd_sf"/>
</dbReference>
<dbReference type="Pfam" id="PF09339">
    <property type="entry name" value="HTH_IclR"/>
    <property type="match status" value="1"/>
</dbReference>
<dbReference type="InterPro" id="IPR029016">
    <property type="entry name" value="GAF-like_dom_sf"/>
</dbReference>
<dbReference type="Pfam" id="PF01614">
    <property type="entry name" value="IclR_C"/>
    <property type="match status" value="1"/>
</dbReference>
<evidence type="ECO:0000256" key="1">
    <source>
        <dbReference type="ARBA" id="ARBA00023015"/>
    </source>
</evidence>
<dbReference type="PROSITE" id="PS51077">
    <property type="entry name" value="HTH_ICLR"/>
    <property type="match status" value="1"/>
</dbReference>
<dbReference type="SUPFAM" id="SSF55781">
    <property type="entry name" value="GAF domain-like"/>
    <property type="match status" value="1"/>
</dbReference>
<evidence type="ECO:0000313" key="6">
    <source>
        <dbReference type="EMBL" id="GAA2200088.1"/>
    </source>
</evidence>
<evidence type="ECO:0000256" key="2">
    <source>
        <dbReference type="ARBA" id="ARBA00023125"/>
    </source>
</evidence>
<dbReference type="InterPro" id="IPR005471">
    <property type="entry name" value="Tscrpt_reg_IclR_N"/>
</dbReference>
<dbReference type="Gene3D" id="1.10.10.10">
    <property type="entry name" value="Winged helix-like DNA-binding domain superfamily/Winged helix DNA-binding domain"/>
    <property type="match status" value="1"/>
</dbReference>
<dbReference type="InterPro" id="IPR014757">
    <property type="entry name" value="Tscrpt_reg_IclR_C"/>
</dbReference>
<feature type="domain" description="IclR-ED" evidence="5">
    <location>
        <begin position="83"/>
        <end position="266"/>
    </location>
</feature>
<dbReference type="PANTHER" id="PTHR30136">
    <property type="entry name" value="HELIX-TURN-HELIX TRANSCRIPTIONAL REGULATOR, ICLR FAMILY"/>
    <property type="match status" value="1"/>
</dbReference>
<reference evidence="6 7" key="1">
    <citation type="journal article" date="2019" name="Int. J. Syst. Evol. Microbiol.">
        <title>The Global Catalogue of Microorganisms (GCM) 10K type strain sequencing project: providing services to taxonomists for standard genome sequencing and annotation.</title>
        <authorList>
            <consortium name="The Broad Institute Genomics Platform"/>
            <consortium name="The Broad Institute Genome Sequencing Center for Infectious Disease"/>
            <person name="Wu L."/>
            <person name="Ma J."/>
        </authorList>
    </citation>
    <scope>NUCLEOTIDE SEQUENCE [LARGE SCALE GENOMIC DNA]</scope>
    <source>
        <strain evidence="6 7">JCM 16034</strain>
    </source>
</reference>
<evidence type="ECO:0000259" key="4">
    <source>
        <dbReference type="PROSITE" id="PS51077"/>
    </source>
</evidence>
<dbReference type="Gene3D" id="3.30.450.40">
    <property type="match status" value="1"/>
</dbReference>
<dbReference type="PANTHER" id="PTHR30136:SF35">
    <property type="entry name" value="HTH-TYPE TRANSCRIPTIONAL REGULATOR RV1719"/>
    <property type="match status" value="1"/>
</dbReference>
<gene>
    <name evidence="6" type="ORF">GCM10009849_19170</name>
</gene>
<keyword evidence="1" id="KW-0805">Transcription regulation</keyword>